<keyword evidence="2" id="KW-0539">Nucleus</keyword>
<reference evidence="5 6" key="2">
    <citation type="submission" date="2015-05" db="EMBL/GenBank/DDBJ databases">
        <authorList>
            <person name="Morales-Cruz A."/>
            <person name="Amrine K.C."/>
            <person name="Cantu D."/>
        </authorList>
    </citation>
    <scope>NUCLEOTIDE SEQUENCE [LARGE SCALE GENOMIC DNA]</scope>
    <source>
        <strain evidence="5">UCRPC4</strain>
    </source>
</reference>
<organism evidence="5 6">
    <name type="scientific">Phaeomoniella chlamydospora</name>
    <name type="common">Phaeoacremonium chlamydosporum</name>
    <dbReference type="NCBI Taxonomy" id="158046"/>
    <lineage>
        <taxon>Eukaryota</taxon>
        <taxon>Fungi</taxon>
        <taxon>Dikarya</taxon>
        <taxon>Ascomycota</taxon>
        <taxon>Pezizomycotina</taxon>
        <taxon>Eurotiomycetes</taxon>
        <taxon>Chaetothyriomycetidae</taxon>
        <taxon>Phaeomoniellales</taxon>
        <taxon>Phaeomoniellaceae</taxon>
        <taxon>Phaeomoniella</taxon>
    </lineage>
</organism>
<dbReference type="GO" id="GO:0005730">
    <property type="term" value="C:nucleolus"/>
    <property type="evidence" value="ECO:0007669"/>
    <property type="project" value="UniProtKB-SubCell"/>
</dbReference>
<feature type="region of interest" description="Disordered" evidence="3">
    <location>
        <begin position="211"/>
        <end position="234"/>
    </location>
</feature>
<accession>A0A0G2H1Q8</accession>
<evidence type="ECO:0000256" key="3">
    <source>
        <dbReference type="SAM" id="MobiDB-lite"/>
    </source>
</evidence>
<evidence type="ECO:0000259" key="4">
    <source>
        <dbReference type="Pfam" id="PF08698"/>
    </source>
</evidence>
<dbReference type="GO" id="GO:0000472">
    <property type="term" value="P:endonucleolytic cleavage to generate mature 5'-end of SSU-rRNA from (SSU-rRNA, 5.8S rRNA, LSU-rRNA)"/>
    <property type="evidence" value="ECO:0007669"/>
    <property type="project" value="EnsemblFungi"/>
</dbReference>
<comment type="caution">
    <text evidence="5">The sequence shown here is derived from an EMBL/GenBank/DDBJ whole genome shotgun (WGS) entry which is preliminary data.</text>
</comment>
<evidence type="ECO:0000256" key="1">
    <source>
        <dbReference type="ARBA" id="ARBA00004604"/>
    </source>
</evidence>
<evidence type="ECO:0000256" key="2">
    <source>
        <dbReference type="ARBA" id="ARBA00023242"/>
    </source>
</evidence>
<dbReference type="GO" id="GO:0003723">
    <property type="term" value="F:RNA binding"/>
    <property type="evidence" value="ECO:0007669"/>
    <property type="project" value="TreeGrafter"/>
</dbReference>
<evidence type="ECO:0000313" key="6">
    <source>
        <dbReference type="Proteomes" id="UP000053317"/>
    </source>
</evidence>
<dbReference type="InterPro" id="IPR014810">
    <property type="entry name" value="Fcf2_C"/>
</dbReference>
<dbReference type="Proteomes" id="UP000053317">
    <property type="component" value="Unassembled WGS sequence"/>
</dbReference>
<feature type="compositionally biased region" description="Basic residues" evidence="3">
    <location>
        <begin position="217"/>
        <end position="234"/>
    </location>
</feature>
<dbReference type="AlphaFoldDB" id="A0A0G2H1Q8"/>
<sequence length="234" mass="26491">MAPAVDVGESVTVADRLSEPQILSQEEISNLLKEAEARLREAHNRRVLSQSTSISAFASLPKLKGESLAIPYLQEQNGIARADPARLINAEHRKLADDVYVPEPVVKKEGKKAKETAGTDWFDMPKTELTPELKRDLQLLQMRNVLDPHRHYKSSGKGKIPAFSQTGTVIEGPTDFYSARLNKRERKQTFAEEIVAGEKENGRFKRKYNEIQEAKTSGKKAHYKKLKEQRKRRG</sequence>
<dbReference type="PANTHER" id="PTHR21686">
    <property type="entry name" value="DEOXYNUCLEOTIDYLTRANSFERASE TERMINAL-INTERACTING PROTEIN 2"/>
    <property type="match status" value="1"/>
</dbReference>
<protein>
    <submittedName>
        <fullName evidence="5">Putative rrna-processing protein fcf2</fullName>
    </submittedName>
</protein>
<dbReference type="Pfam" id="PF08698">
    <property type="entry name" value="Fcf2"/>
    <property type="match status" value="1"/>
</dbReference>
<comment type="subcellular location">
    <subcellularLocation>
        <location evidence="1">Nucleus</location>
        <location evidence="1">Nucleolus</location>
    </subcellularLocation>
</comment>
<dbReference type="GO" id="GO:0000447">
    <property type="term" value="P:endonucleolytic cleavage in ITS1 to separate SSU-rRNA from 5.8S rRNA and LSU-rRNA from tricistronic rRNA transcript (SSU-rRNA, 5.8S rRNA, LSU-rRNA)"/>
    <property type="evidence" value="ECO:0007669"/>
    <property type="project" value="EnsemblFungi"/>
</dbReference>
<dbReference type="OrthoDB" id="427886at2759"/>
<proteinExistence type="predicted"/>
<evidence type="ECO:0000313" key="5">
    <source>
        <dbReference type="EMBL" id="KKY29253.1"/>
    </source>
</evidence>
<dbReference type="InterPro" id="IPR039883">
    <property type="entry name" value="Fcf2/DNTTIP2"/>
</dbReference>
<dbReference type="GO" id="GO:0000480">
    <property type="term" value="P:endonucleolytic cleavage in 5'-ETS of tricistronic rRNA transcript (SSU-rRNA, 5.8S rRNA, LSU-rRNA)"/>
    <property type="evidence" value="ECO:0007669"/>
    <property type="project" value="EnsemblFungi"/>
</dbReference>
<dbReference type="PANTHER" id="PTHR21686:SF12">
    <property type="entry name" value="DEOXYNUCLEOTIDYLTRANSFERASE TERMINAL-INTERACTING PROTEIN 2"/>
    <property type="match status" value="1"/>
</dbReference>
<gene>
    <name evidence="5" type="ORF">UCRPC4_g00044</name>
</gene>
<reference evidence="5 6" key="1">
    <citation type="submission" date="2015-05" db="EMBL/GenBank/DDBJ databases">
        <title>Distinctive expansion of gene families associated with plant cell wall degradation and secondary metabolism in the genomes of grapevine trunk pathogens.</title>
        <authorList>
            <person name="Lawrence D.P."/>
            <person name="Travadon R."/>
            <person name="Rolshausen P.E."/>
            <person name="Baumgartner K."/>
        </authorList>
    </citation>
    <scope>NUCLEOTIDE SEQUENCE [LARGE SCALE GENOMIC DNA]</scope>
    <source>
        <strain evidence="5">UCRPC4</strain>
    </source>
</reference>
<keyword evidence="6" id="KW-1185">Reference proteome</keyword>
<feature type="domain" description="Fcf2 pre-rRNA processing C-terminal" evidence="4">
    <location>
        <begin position="114"/>
        <end position="207"/>
    </location>
</feature>
<dbReference type="EMBL" id="LCWF01000001">
    <property type="protein sequence ID" value="KKY29253.1"/>
    <property type="molecule type" value="Genomic_DNA"/>
</dbReference>
<name>A0A0G2H1Q8_PHACM</name>